<proteinExistence type="predicted"/>
<dbReference type="Gene3D" id="3.30.70.270">
    <property type="match status" value="1"/>
</dbReference>
<keyword evidence="2" id="KW-0812">Transmembrane</keyword>
<evidence type="ECO:0000256" key="2">
    <source>
        <dbReference type="SAM" id="Phobius"/>
    </source>
</evidence>
<feature type="domain" description="GGDEF" evidence="3">
    <location>
        <begin position="248"/>
        <end position="382"/>
    </location>
</feature>
<dbReference type="InterPro" id="IPR000160">
    <property type="entry name" value="GGDEF_dom"/>
</dbReference>
<keyword evidence="2" id="KW-0472">Membrane</keyword>
<protein>
    <submittedName>
        <fullName evidence="4">GGDEF domain-containing protein</fullName>
    </submittedName>
</protein>
<dbReference type="CDD" id="cd01949">
    <property type="entry name" value="GGDEF"/>
    <property type="match status" value="1"/>
</dbReference>
<dbReference type="SUPFAM" id="SSF55073">
    <property type="entry name" value="Nucleotide cyclase"/>
    <property type="match status" value="1"/>
</dbReference>
<dbReference type="AlphaFoldDB" id="A0A849I650"/>
<feature type="transmembrane region" description="Helical" evidence="2">
    <location>
        <begin position="154"/>
        <end position="172"/>
    </location>
</feature>
<dbReference type="InterPro" id="IPR029787">
    <property type="entry name" value="Nucleotide_cyclase"/>
</dbReference>
<feature type="transmembrane region" description="Helical" evidence="2">
    <location>
        <begin position="101"/>
        <end position="122"/>
    </location>
</feature>
<feature type="transmembrane region" description="Helical" evidence="2">
    <location>
        <begin position="69"/>
        <end position="89"/>
    </location>
</feature>
<dbReference type="InterPro" id="IPR043128">
    <property type="entry name" value="Rev_trsase/Diguanyl_cyclase"/>
</dbReference>
<dbReference type="InterPro" id="IPR052163">
    <property type="entry name" value="DGC-Regulatory_Protein"/>
</dbReference>
<name>A0A849I650_9HYPH</name>
<evidence type="ECO:0000313" key="5">
    <source>
        <dbReference type="Proteomes" id="UP000564885"/>
    </source>
</evidence>
<feature type="compositionally biased region" description="Low complexity" evidence="1">
    <location>
        <begin position="390"/>
        <end position="404"/>
    </location>
</feature>
<accession>A0A849I650</accession>
<dbReference type="SMART" id="SM00267">
    <property type="entry name" value="GGDEF"/>
    <property type="match status" value="1"/>
</dbReference>
<evidence type="ECO:0000313" key="4">
    <source>
        <dbReference type="EMBL" id="NNM71879.1"/>
    </source>
</evidence>
<sequence length="412" mass="43685">MDTGAGAYSLPRWRFTRWLADAGRDVPEDIRRTLVQSLYGTLPIFAGGVINTILVALVCTIRLGQPVFALWLGFEICVCLARFAVLVHAQRAARRGGRTFTDLYMTLALLWAAGVGFGTFISMQSGDWVVATLACLSAAAMVGGICFRNFGAPRLACAMIFVSLGPCCAGAALSGEPILWLVLFQIPFYLLSMGAASWKLNGILVSTIKAERDNDRRARHDELTGLSNRAGLARALEEKGLADSLGPKRLALLYLDLDGFKGVNDSLGHVAGDRLLCLVAERLRDMVPNGDVAARVGGDEFVVLAAAEDRAAVLRLGERLIAEIGGRPYELGKDLAVEIGVSVGIAFAPEHGRDFDGLIAAADKALYEAKSSGKSRCALADRAAAHEPAASDAMRAAASKPAAPIGKLRSAA</sequence>
<dbReference type="EMBL" id="JABEPP010000002">
    <property type="protein sequence ID" value="NNM71879.1"/>
    <property type="molecule type" value="Genomic_DNA"/>
</dbReference>
<feature type="transmembrane region" description="Helical" evidence="2">
    <location>
        <begin position="38"/>
        <end position="63"/>
    </location>
</feature>
<evidence type="ECO:0000259" key="3">
    <source>
        <dbReference type="PROSITE" id="PS50887"/>
    </source>
</evidence>
<dbReference type="PANTHER" id="PTHR46663">
    <property type="entry name" value="DIGUANYLATE CYCLASE DGCT-RELATED"/>
    <property type="match status" value="1"/>
</dbReference>
<reference evidence="4 5" key="1">
    <citation type="submission" date="2020-04" db="EMBL/GenBank/DDBJ databases">
        <title>Enterovirga sp. isolate from soil.</title>
        <authorList>
            <person name="Chea S."/>
            <person name="Kim D.-U."/>
        </authorList>
    </citation>
    <scope>NUCLEOTIDE SEQUENCE [LARGE SCALE GENOMIC DNA]</scope>
    <source>
        <strain evidence="4 5">DB1703</strain>
    </source>
</reference>
<dbReference type="PROSITE" id="PS50887">
    <property type="entry name" value="GGDEF"/>
    <property type="match status" value="1"/>
</dbReference>
<evidence type="ECO:0000256" key="1">
    <source>
        <dbReference type="SAM" id="MobiDB-lite"/>
    </source>
</evidence>
<feature type="region of interest" description="Disordered" evidence="1">
    <location>
        <begin position="390"/>
        <end position="412"/>
    </location>
</feature>
<dbReference type="Pfam" id="PF00990">
    <property type="entry name" value="GGDEF"/>
    <property type="match status" value="1"/>
</dbReference>
<keyword evidence="2" id="KW-1133">Transmembrane helix</keyword>
<dbReference type="NCBIfam" id="TIGR00254">
    <property type="entry name" value="GGDEF"/>
    <property type="match status" value="1"/>
</dbReference>
<feature type="transmembrane region" description="Helical" evidence="2">
    <location>
        <begin position="128"/>
        <end position="147"/>
    </location>
</feature>
<dbReference type="PANTHER" id="PTHR46663:SF4">
    <property type="entry name" value="DIGUANYLATE CYCLASE DGCT-RELATED"/>
    <property type="match status" value="1"/>
</dbReference>
<organism evidence="4 5">
    <name type="scientific">Enterovirga aerilata</name>
    <dbReference type="NCBI Taxonomy" id="2730920"/>
    <lineage>
        <taxon>Bacteria</taxon>
        <taxon>Pseudomonadati</taxon>
        <taxon>Pseudomonadota</taxon>
        <taxon>Alphaproteobacteria</taxon>
        <taxon>Hyphomicrobiales</taxon>
        <taxon>Methylobacteriaceae</taxon>
        <taxon>Enterovirga</taxon>
    </lineage>
</organism>
<dbReference type="Proteomes" id="UP000564885">
    <property type="component" value="Unassembled WGS sequence"/>
</dbReference>
<keyword evidence="5" id="KW-1185">Reference proteome</keyword>
<gene>
    <name evidence="4" type="ORF">HJG44_05640</name>
</gene>
<comment type="caution">
    <text evidence="4">The sequence shown here is derived from an EMBL/GenBank/DDBJ whole genome shotgun (WGS) entry which is preliminary data.</text>
</comment>